<feature type="transmembrane region" description="Helical" evidence="1">
    <location>
        <begin position="43"/>
        <end position="62"/>
    </location>
</feature>
<dbReference type="EMBL" id="LR134523">
    <property type="protein sequence ID" value="VEJ35721.1"/>
    <property type="molecule type" value="Genomic_DNA"/>
</dbReference>
<dbReference type="AlphaFoldDB" id="A0A448V1P0"/>
<feature type="transmembrane region" description="Helical" evidence="1">
    <location>
        <begin position="68"/>
        <end position="101"/>
    </location>
</feature>
<keyword evidence="1" id="KW-1133">Transmembrane helix</keyword>
<evidence type="ECO:0000256" key="1">
    <source>
        <dbReference type="SAM" id="Phobius"/>
    </source>
</evidence>
<gene>
    <name evidence="2" type="ORF">NCTC13079_00886</name>
</gene>
<reference evidence="2 3" key="1">
    <citation type="submission" date="2018-12" db="EMBL/GenBank/DDBJ databases">
        <authorList>
            <consortium name="Pathogen Informatics"/>
        </authorList>
    </citation>
    <scope>NUCLEOTIDE SEQUENCE [LARGE SCALE GENOMIC DNA]</scope>
    <source>
        <strain evidence="2 3">NCTC13079</strain>
    </source>
</reference>
<feature type="transmembrane region" description="Helical" evidence="1">
    <location>
        <begin position="113"/>
        <end position="130"/>
    </location>
</feature>
<keyword evidence="3" id="KW-1185">Reference proteome</keyword>
<evidence type="ECO:0008006" key="4">
    <source>
        <dbReference type="Google" id="ProtNLM"/>
    </source>
</evidence>
<protein>
    <recommendedName>
        <fullName evidence="4">Flp pilus assembly protein, protease CpaA</fullName>
    </recommendedName>
</protein>
<dbReference type="Proteomes" id="UP000269544">
    <property type="component" value="Chromosome"/>
</dbReference>
<name>A0A448V1P0_9FIRM</name>
<evidence type="ECO:0000313" key="3">
    <source>
        <dbReference type="Proteomes" id="UP000269544"/>
    </source>
</evidence>
<dbReference type="KEGG" id="piv:NCTC13079_00886"/>
<evidence type="ECO:0000313" key="2">
    <source>
        <dbReference type="EMBL" id="VEJ35721.1"/>
    </source>
</evidence>
<organism evidence="2 3">
    <name type="scientific">Aedoeadaptatus ivorii</name>
    <dbReference type="NCBI Taxonomy" id="54006"/>
    <lineage>
        <taxon>Bacteria</taxon>
        <taxon>Bacillati</taxon>
        <taxon>Bacillota</taxon>
        <taxon>Tissierellia</taxon>
        <taxon>Tissierellales</taxon>
        <taxon>Peptoniphilaceae</taxon>
        <taxon>Aedoeadaptatus</taxon>
    </lineage>
</organism>
<keyword evidence="1" id="KW-0472">Membrane</keyword>
<accession>A0A448V1P0</accession>
<keyword evidence="1" id="KW-0812">Transmembrane</keyword>
<proteinExistence type="predicted"/>
<sequence>MAVYFLYLAQEDAEYRAVYTLDLFFGIGSLVIFAILAREIYPLSGLAIFLLFRLLTLLFPAGVGDGDAYYAAALALLLPGVYLAFLFFTVSFSMAAVYGVMLLFQGKSRKEAVAMYPFLLAGFIIMRLWIV</sequence>
<feature type="transmembrane region" description="Helical" evidence="1">
    <location>
        <begin position="17"/>
        <end position="36"/>
    </location>
</feature>